<evidence type="ECO:0000256" key="14">
    <source>
        <dbReference type="ARBA" id="ARBA00048342"/>
    </source>
</evidence>
<keyword evidence="7" id="KW-0560">Oxidoreductase</keyword>
<comment type="similarity">
    <text evidence="9">Belongs to the Dus family. Dus1 subfamily.</text>
</comment>
<keyword evidence="8" id="KW-0520">NAD</keyword>
<comment type="catalytic activity">
    <reaction evidence="13">
        <text>5,6-dihydrouridine(16) in tRNA + NADP(+) = uridine(16) in tRNA + NADPH + H(+)</text>
        <dbReference type="Rhea" id="RHEA:53376"/>
        <dbReference type="Rhea" id="RHEA-COMP:13543"/>
        <dbReference type="Rhea" id="RHEA-COMP:13544"/>
        <dbReference type="ChEBI" id="CHEBI:15378"/>
        <dbReference type="ChEBI" id="CHEBI:57783"/>
        <dbReference type="ChEBI" id="CHEBI:58349"/>
        <dbReference type="ChEBI" id="CHEBI:65315"/>
        <dbReference type="ChEBI" id="CHEBI:74443"/>
        <dbReference type="EC" id="1.3.1.88"/>
    </reaction>
    <physiologicalReaction direction="right-to-left" evidence="13">
        <dbReference type="Rhea" id="RHEA:53378"/>
    </physiologicalReaction>
</comment>
<dbReference type="CDD" id="cd02801">
    <property type="entry name" value="DUS_like_FMN"/>
    <property type="match status" value="1"/>
</dbReference>
<name>A0A8H3F3X1_9LECA</name>
<dbReference type="AlphaFoldDB" id="A0A8H3F3X1"/>
<evidence type="ECO:0000256" key="12">
    <source>
        <dbReference type="ARBA" id="ARBA00047287"/>
    </source>
</evidence>
<comment type="catalytic activity">
    <reaction evidence="17">
        <text>5,6-dihydrouridine(17) in tRNA + NADP(+) = uridine(17) in tRNA + NADPH + H(+)</text>
        <dbReference type="Rhea" id="RHEA:53368"/>
        <dbReference type="Rhea" id="RHEA-COMP:13541"/>
        <dbReference type="Rhea" id="RHEA-COMP:13542"/>
        <dbReference type="ChEBI" id="CHEBI:15378"/>
        <dbReference type="ChEBI" id="CHEBI:57783"/>
        <dbReference type="ChEBI" id="CHEBI:58349"/>
        <dbReference type="ChEBI" id="CHEBI:65315"/>
        <dbReference type="ChEBI" id="CHEBI:74443"/>
        <dbReference type="EC" id="1.3.1.88"/>
    </reaction>
    <physiologicalReaction direction="right-to-left" evidence="17">
        <dbReference type="Rhea" id="RHEA:53370"/>
    </physiologicalReaction>
</comment>
<comment type="function">
    <text evidence="11">Catalyzes the synthesis of dihydrouridine, a modified base found in the D-loop of most tRNAs. Specifically modifies U47 in cytoplasmic tRNAs. Catalyzes the synthesis of dihydrouridine in some mRNAs, thereby affecting their translation.</text>
</comment>
<comment type="catalytic activity">
    <reaction evidence="12">
        <text>5,6-dihydrouridine(17) in tRNA + NAD(+) = uridine(17) in tRNA + NADH + H(+)</text>
        <dbReference type="Rhea" id="RHEA:53372"/>
        <dbReference type="Rhea" id="RHEA-COMP:13541"/>
        <dbReference type="Rhea" id="RHEA-COMP:13542"/>
        <dbReference type="ChEBI" id="CHEBI:15378"/>
        <dbReference type="ChEBI" id="CHEBI:57540"/>
        <dbReference type="ChEBI" id="CHEBI:57945"/>
        <dbReference type="ChEBI" id="CHEBI:65315"/>
        <dbReference type="ChEBI" id="CHEBI:74443"/>
        <dbReference type="EC" id="1.3.1.88"/>
    </reaction>
    <physiologicalReaction direction="right-to-left" evidence="12">
        <dbReference type="Rhea" id="RHEA:53374"/>
    </physiologicalReaction>
</comment>
<dbReference type="GO" id="GO:0017150">
    <property type="term" value="F:tRNA dihydrouridine synthase activity"/>
    <property type="evidence" value="ECO:0007669"/>
    <property type="project" value="InterPro"/>
</dbReference>
<keyword evidence="6" id="KW-0521">NADP</keyword>
<dbReference type="EC" id="1.3.1.88" evidence="10"/>
<evidence type="ECO:0000256" key="1">
    <source>
        <dbReference type="ARBA" id="ARBA00001917"/>
    </source>
</evidence>
<dbReference type="InterPro" id="IPR013785">
    <property type="entry name" value="Aldolase_TIM"/>
</dbReference>
<keyword evidence="5" id="KW-0819">tRNA processing</keyword>
<accession>A0A8H3F3X1</accession>
<keyword evidence="21" id="KW-1185">Reference proteome</keyword>
<evidence type="ECO:0000256" key="13">
    <source>
        <dbReference type="ARBA" id="ARBA00047652"/>
    </source>
</evidence>
<gene>
    <name evidence="20" type="ORF">IMSHALPRED_004453</name>
</gene>
<dbReference type="Pfam" id="PF01207">
    <property type="entry name" value="Dus"/>
    <property type="match status" value="1"/>
</dbReference>
<feature type="compositionally biased region" description="Pro residues" evidence="18">
    <location>
        <begin position="386"/>
        <end position="396"/>
    </location>
</feature>
<evidence type="ECO:0000313" key="20">
    <source>
        <dbReference type="EMBL" id="CAF9918866.1"/>
    </source>
</evidence>
<comment type="cofactor">
    <cofactor evidence="1">
        <name>FMN</name>
        <dbReference type="ChEBI" id="CHEBI:58210"/>
    </cofactor>
</comment>
<dbReference type="Gene3D" id="3.20.20.70">
    <property type="entry name" value="Aldolase class I"/>
    <property type="match status" value="1"/>
</dbReference>
<keyword evidence="3" id="KW-0288">FMN</keyword>
<evidence type="ECO:0000256" key="9">
    <source>
        <dbReference type="ARBA" id="ARBA00038313"/>
    </source>
</evidence>
<dbReference type="GO" id="GO:0006397">
    <property type="term" value="P:mRNA processing"/>
    <property type="evidence" value="ECO:0007669"/>
    <property type="project" value="UniProtKB-KW"/>
</dbReference>
<dbReference type="InterPro" id="IPR035587">
    <property type="entry name" value="DUS-like_FMN-bd"/>
</dbReference>
<evidence type="ECO:0000313" key="21">
    <source>
        <dbReference type="Proteomes" id="UP000664534"/>
    </source>
</evidence>
<evidence type="ECO:0000259" key="19">
    <source>
        <dbReference type="Pfam" id="PF01207"/>
    </source>
</evidence>
<comment type="caution">
    <text evidence="20">The sequence shown here is derived from an EMBL/GenBank/DDBJ whole genome shotgun (WGS) entry which is preliminary data.</text>
</comment>
<dbReference type="PANTHER" id="PTHR11082:SF5">
    <property type="entry name" value="TRNA-DIHYDROURIDINE(16_17) SYNTHASE [NAD(P)(+)]-LIKE"/>
    <property type="match status" value="1"/>
</dbReference>
<dbReference type="Proteomes" id="UP000664534">
    <property type="component" value="Unassembled WGS sequence"/>
</dbReference>
<reference evidence="20" key="1">
    <citation type="submission" date="2021-03" db="EMBL/GenBank/DDBJ databases">
        <authorList>
            <person name="Tagirdzhanova G."/>
        </authorList>
    </citation>
    <scope>NUCLEOTIDE SEQUENCE</scope>
</reference>
<dbReference type="PANTHER" id="PTHR11082">
    <property type="entry name" value="TRNA-DIHYDROURIDINE SYNTHASE"/>
    <property type="match status" value="1"/>
</dbReference>
<organism evidence="20 21">
    <name type="scientific">Imshaugia aleurites</name>
    <dbReference type="NCBI Taxonomy" id="172621"/>
    <lineage>
        <taxon>Eukaryota</taxon>
        <taxon>Fungi</taxon>
        <taxon>Dikarya</taxon>
        <taxon>Ascomycota</taxon>
        <taxon>Pezizomycotina</taxon>
        <taxon>Lecanoromycetes</taxon>
        <taxon>OSLEUM clade</taxon>
        <taxon>Lecanoromycetidae</taxon>
        <taxon>Lecanorales</taxon>
        <taxon>Lecanorineae</taxon>
        <taxon>Parmeliaceae</taxon>
        <taxon>Imshaugia</taxon>
    </lineage>
</organism>
<feature type="domain" description="DUS-like FMN-binding" evidence="19">
    <location>
        <begin position="86"/>
        <end position="341"/>
    </location>
</feature>
<feature type="region of interest" description="Disordered" evidence="18">
    <location>
        <begin position="46"/>
        <end position="67"/>
    </location>
</feature>
<protein>
    <recommendedName>
        <fullName evidence="10">tRNA-dihydrouridine(16/17) synthase [NAD(P)(+)]</fullName>
        <ecNumber evidence="10">1.3.1.88</ecNumber>
    </recommendedName>
</protein>
<dbReference type="InterPro" id="IPR018517">
    <property type="entry name" value="tRNA_hU_synthase_CS"/>
</dbReference>
<evidence type="ECO:0000256" key="10">
    <source>
        <dbReference type="ARBA" id="ARBA00038890"/>
    </source>
</evidence>
<dbReference type="GO" id="GO:0050660">
    <property type="term" value="F:flavin adenine dinucleotide binding"/>
    <property type="evidence" value="ECO:0007669"/>
    <property type="project" value="InterPro"/>
</dbReference>
<evidence type="ECO:0000256" key="15">
    <source>
        <dbReference type="ARBA" id="ARBA00048934"/>
    </source>
</evidence>
<comment type="catalytic activity">
    <reaction evidence="15">
        <text>5,6-dihydrouridine(16) in tRNA + NAD(+) = uridine(16) in tRNA + NADH + H(+)</text>
        <dbReference type="Rhea" id="RHEA:53380"/>
        <dbReference type="Rhea" id="RHEA-COMP:13543"/>
        <dbReference type="Rhea" id="RHEA-COMP:13544"/>
        <dbReference type="ChEBI" id="CHEBI:15378"/>
        <dbReference type="ChEBI" id="CHEBI:57540"/>
        <dbReference type="ChEBI" id="CHEBI:57945"/>
        <dbReference type="ChEBI" id="CHEBI:65315"/>
        <dbReference type="ChEBI" id="CHEBI:74443"/>
        <dbReference type="EC" id="1.3.1.88"/>
    </reaction>
    <physiologicalReaction direction="right-to-left" evidence="15">
        <dbReference type="Rhea" id="RHEA:53382"/>
    </physiologicalReaction>
</comment>
<evidence type="ECO:0000256" key="6">
    <source>
        <dbReference type="ARBA" id="ARBA00022857"/>
    </source>
</evidence>
<comment type="catalytic activity">
    <reaction evidence="16">
        <text>a 5,6-dihydrouridine in mRNA + NADP(+) = a uridine in mRNA + NADPH + H(+)</text>
        <dbReference type="Rhea" id="RHEA:69855"/>
        <dbReference type="Rhea" id="RHEA-COMP:14658"/>
        <dbReference type="Rhea" id="RHEA-COMP:17789"/>
        <dbReference type="ChEBI" id="CHEBI:15378"/>
        <dbReference type="ChEBI" id="CHEBI:57783"/>
        <dbReference type="ChEBI" id="CHEBI:58349"/>
        <dbReference type="ChEBI" id="CHEBI:65315"/>
        <dbReference type="ChEBI" id="CHEBI:74443"/>
    </reaction>
    <physiologicalReaction direction="right-to-left" evidence="16">
        <dbReference type="Rhea" id="RHEA:69857"/>
    </physiologicalReaction>
</comment>
<sequence length="612" mass="68946">MQWLSAADISKLGVVLRRALGLAYSPKTRRGISIWSGIIAKMTSSPIKGVGNGPPTPAPTNTPSPAKRQKLTGRAFYESLGCPKMILAPMVDQSEFAWRMLTRSFMSPEASEELVAYTPMIHSRMFTETPKFRDHHFQPTRSGLATPPTNGLPNVPADLYLDGHPKIDRPLFVQFCANDPDDLLQAARYVEPFCDAIDLNLGCPQGIAKRGNYGAFLQENWGLIYSLINKLHLNLVIPITAKMRILESKEKTLEYAQMILSAGASIITVHGRHRDQKGHKTGLADWSVLRYLRERLPPDTVIFANGNILRHEDIHRCLEETHADGVMSAEGNLYDPTIFAEPPDSGDETREYWRGRSGKGGYRMDAVFRRYMDILYQYVLEKPTPKRNPPFLPSDPPVEDGPTTLNCSASEVTDGPPPTKKQKRDNKEQRTTSPNLLAMQPHLFHLLRPLVAKHHHIRDALGKSRAGDIPAFENVLQMVEAAVKEGLLDYEADPAKYEDAEPPNEKEREEDLNRDENSVATVKACKRPWWVCQPYVRPLLKEALEKGSLTLSKKDRRRLEEEAVIEKRRLEQGEKSIDSVKKDRGEMTEREKVDAADGLERKEISKESMVCG</sequence>
<evidence type="ECO:0000256" key="16">
    <source>
        <dbReference type="ARBA" id="ARBA00049447"/>
    </source>
</evidence>
<evidence type="ECO:0000256" key="7">
    <source>
        <dbReference type="ARBA" id="ARBA00023002"/>
    </source>
</evidence>
<evidence type="ECO:0000256" key="17">
    <source>
        <dbReference type="ARBA" id="ARBA00049467"/>
    </source>
</evidence>
<keyword evidence="2" id="KW-0285">Flavoprotein</keyword>
<feature type="region of interest" description="Disordered" evidence="18">
    <location>
        <begin position="575"/>
        <end position="599"/>
    </location>
</feature>
<dbReference type="EMBL" id="CAJPDT010000021">
    <property type="protein sequence ID" value="CAF9918866.1"/>
    <property type="molecule type" value="Genomic_DNA"/>
</dbReference>
<evidence type="ECO:0000256" key="8">
    <source>
        <dbReference type="ARBA" id="ARBA00023027"/>
    </source>
</evidence>
<dbReference type="OrthoDB" id="272303at2759"/>
<evidence type="ECO:0000256" key="4">
    <source>
        <dbReference type="ARBA" id="ARBA00022664"/>
    </source>
</evidence>
<feature type="region of interest" description="Disordered" evidence="18">
    <location>
        <begin position="492"/>
        <end position="515"/>
    </location>
</feature>
<comment type="catalytic activity">
    <reaction evidence="14">
        <text>a 5,6-dihydrouridine in mRNA + NAD(+) = a uridine in mRNA + NADH + H(+)</text>
        <dbReference type="Rhea" id="RHEA:69851"/>
        <dbReference type="Rhea" id="RHEA-COMP:14658"/>
        <dbReference type="Rhea" id="RHEA-COMP:17789"/>
        <dbReference type="ChEBI" id="CHEBI:15378"/>
        <dbReference type="ChEBI" id="CHEBI:57540"/>
        <dbReference type="ChEBI" id="CHEBI:57945"/>
        <dbReference type="ChEBI" id="CHEBI:65315"/>
        <dbReference type="ChEBI" id="CHEBI:74443"/>
    </reaction>
    <physiologicalReaction direction="right-to-left" evidence="14">
        <dbReference type="Rhea" id="RHEA:69853"/>
    </physiologicalReaction>
</comment>
<evidence type="ECO:0000256" key="11">
    <source>
        <dbReference type="ARBA" id="ARBA00045934"/>
    </source>
</evidence>
<evidence type="ECO:0000256" key="5">
    <source>
        <dbReference type="ARBA" id="ARBA00022694"/>
    </source>
</evidence>
<dbReference type="SUPFAM" id="SSF51395">
    <property type="entry name" value="FMN-linked oxidoreductases"/>
    <property type="match status" value="1"/>
</dbReference>
<evidence type="ECO:0000256" key="3">
    <source>
        <dbReference type="ARBA" id="ARBA00022643"/>
    </source>
</evidence>
<feature type="region of interest" description="Disordered" evidence="18">
    <location>
        <begin position="385"/>
        <end position="435"/>
    </location>
</feature>
<proteinExistence type="inferred from homology"/>
<evidence type="ECO:0000256" key="18">
    <source>
        <dbReference type="SAM" id="MobiDB-lite"/>
    </source>
</evidence>
<dbReference type="PROSITE" id="PS01136">
    <property type="entry name" value="UPF0034"/>
    <property type="match status" value="1"/>
</dbReference>
<keyword evidence="4" id="KW-0507">mRNA processing</keyword>
<evidence type="ECO:0000256" key="2">
    <source>
        <dbReference type="ARBA" id="ARBA00022630"/>
    </source>
</evidence>